<dbReference type="AlphaFoldDB" id="A0AAD6ZD86"/>
<organism evidence="2 3">
    <name type="scientific">Mycena albidolilacea</name>
    <dbReference type="NCBI Taxonomy" id="1033008"/>
    <lineage>
        <taxon>Eukaryota</taxon>
        <taxon>Fungi</taxon>
        <taxon>Dikarya</taxon>
        <taxon>Basidiomycota</taxon>
        <taxon>Agaricomycotina</taxon>
        <taxon>Agaricomycetes</taxon>
        <taxon>Agaricomycetidae</taxon>
        <taxon>Agaricales</taxon>
        <taxon>Marasmiineae</taxon>
        <taxon>Mycenaceae</taxon>
        <taxon>Mycena</taxon>
    </lineage>
</organism>
<keyword evidence="3" id="KW-1185">Reference proteome</keyword>
<name>A0AAD6ZD86_9AGAR</name>
<gene>
    <name evidence="2" type="ORF">DFH08DRAFT_715090</name>
    <name evidence="1" type="ORF">DFH08DRAFT_723698</name>
</gene>
<protein>
    <recommendedName>
        <fullName evidence="4">Transposase</fullName>
    </recommendedName>
</protein>
<accession>A0AAD6ZD86</accession>
<dbReference type="EMBL" id="JARIHO010000059">
    <property type="protein sequence ID" value="KAJ7318240.1"/>
    <property type="molecule type" value="Genomic_DNA"/>
</dbReference>
<dbReference type="EMBL" id="JARIHO010000124">
    <property type="protein sequence ID" value="KAJ7301882.1"/>
    <property type="molecule type" value="Genomic_DNA"/>
</dbReference>
<dbReference type="Proteomes" id="UP001218218">
    <property type="component" value="Unassembled WGS sequence"/>
</dbReference>
<evidence type="ECO:0000313" key="1">
    <source>
        <dbReference type="EMBL" id="KAJ7301882.1"/>
    </source>
</evidence>
<dbReference type="PANTHER" id="PTHR46579">
    <property type="entry name" value="F5/8 TYPE C DOMAIN-CONTAINING PROTEIN-RELATED"/>
    <property type="match status" value="1"/>
</dbReference>
<evidence type="ECO:0008006" key="4">
    <source>
        <dbReference type="Google" id="ProtNLM"/>
    </source>
</evidence>
<sequence length="261" mass="30090">MCLLGVGPGPSGPSYREYNSFLRLIVQEFLELWKGVFYIRTHNYRSGRHTKAMVVPLVSDALAARLAAGFTAITSTAFCMECEIDMAHIEQFWRIWAHRDHDEHMKNALAWKAAPTLAAQESIAQKTGVRYSALLELPYWKAVCFVLTEPMHVLDLNLISHHCRELFQIDLEQNGGDGSEARVARPPRPTAERIKQVLQVFQQHRNNPNLLNQVLKNPWVNFNTLWHICNDHNLRISGQRKDWFVLRIETWVCFLLLAIGF</sequence>
<evidence type="ECO:0000313" key="3">
    <source>
        <dbReference type="Proteomes" id="UP001218218"/>
    </source>
</evidence>
<comment type="caution">
    <text evidence="2">The sequence shown here is derived from an EMBL/GenBank/DDBJ whole genome shotgun (WGS) entry which is preliminary data.</text>
</comment>
<reference evidence="2" key="1">
    <citation type="submission" date="2023-03" db="EMBL/GenBank/DDBJ databases">
        <title>Massive genome expansion in bonnet fungi (Mycena s.s.) driven by repeated elements and novel gene families across ecological guilds.</title>
        <authorList>
            <consortium name="Lawrence Berkeley National Laboratory"/>
            <person name="Harder C.B."/>
            <person name="Miyauchi S."/>
            <person name="Viragh M."/>
            <person name="Kuo A."/>
            <person name="Thoen E."/>
            <person name="Andreopoulos B."/>
            <person name="Lu D."/>
            <person name="Skrede I."/>
            <person name="Drula E."/>
            <person name="Henrissat B."/>
            <person name="Morin E."/>
            <person name="Kohler A."/>
            <person name="Barry K."/>
            <person name="LaButti K."/>
            <person name="Morin E."/>
            <person name="Salamov A."/>
            <person name="Lipzen A."/>
            <person name="Mereny Z."/>
            <person name="Hegedus B."/>
            <person name="Baldrian P."/>
            <person name="Stursova M."/>
            <person name="Weitz H."/>
            <person name="Taylor A."/>
            <person name="Grigoriev I.V."/>
            <person name="Nagy L.G."/>
            <person name="Martin F."/>
            <person name="Kauserud H."/>
        </authorList>
    </citation>
    <scope>NUCLEOTIDE SEQUENCE</scope>
    <source>
        <strain evidence="2">CBHHK002</strain>
    </source>
</reference>
<proteinExistence type="predicted"/>
<evidence type="ECO:0000313" key="2">
    <source>
        <dbReference type="EMBL" id="KAJ7318240.1"/>
    </source>
</evidence>
<dbReference type="PANTHER" id="PTHR46579:SF2">
    <property type="entry name" value="C2H2-TYPE DOMAIN-CONTAINING PROTEIN"/>
    <property type="match status" value="1"/>
</dbReference>